<gene>
    <name evidence="7" type="ORF">K814_0128650</name>
</gene>
<evidence type="ECO:0000259" key="6">
    <source>
        <dbReference type="PROSITE" id="PS01124"/>
    </source>
</evidence>
<dbReference type="InterPro" id="IPR018060">
    <property type="entry name" value="HTH_AraC"/>
</dbReference>
<evidence type="ECO:0000256" key="2">
    <source>
        <dbReference type="ARBA" id="ARBA00023015"/>
    </source>
</evidence>
<dbReference type="GO" id="GO:0009893">
    <property type="term" value="P:positive regulation of metabolic process"/>
    <property type="evidence" value="ECO:0007669"/>
    <property type="project" value="UniProtKB-ARBA"/>
</dbReference>
<feature type="domain" description="HTH araC/xylS-type" evidence="6">
    <location>
        <begin position="162"/>
        <end position="258"/>
    </location>
</feature>
<keyword evidence="2" id="KW-0805">Transcription regulation</keyword>
<sequence length="265" mass="29374">MPPTFTYSPYEPDSPEAVVTLREYPSGTVFPRHTHRRGQFAYASTGALKMFTDLGNWVVPPQRAIWVPGGISHEMHMRGDVVMLNTYLDDDAARRAGLQDYCQVFGVSPLLRHLLEAALAIGPSASPSVRDRCVLTLLIDEIGAMPELPLSAPLPSEARLARSCQRFLEAPTQKISICEMADWSSMSRRTFTRNFRECTGMTFVSWRQQVCLLEATARLSHGSSITDVAFELGFSSSSAFTSVFRRNLGDSPARYLAKSKAASLF</sequence>
<keyword evidence="1" id="KW-0678">Repressor</keyword>
<dbReference type="SMART" id="SM00342">
    <property type="entry name" value="HTH_ARAC"/>
    <property type="match status" value="1"/>
</dbReference>
<dbReference type="EMBL" id="ASGY01000225">
    <property type="protein sequence ID" value="KGE64548.1"/>
    <property type="molecule type" value="Genomic_DNA"/>
</dbReference>
<keyword evidence="5" id="KW-0804">Transcription</keyword>
<dbReference type="GO" id="GO:0003700">
    <property type="term" value="F:DNA-binding transcription factor activity"/>
    <property type="evidence" value="ECO:0007669"/>
    <property type="project" value="InterPro"/>
</dbReference>
<comment type="caution">
    <text evidence="7">The sequence shown here is derived from an EMBL/GenBank/DDBJ whole genome shotgun (WGS) entry which is preliminary data.</text>
</comment>
<dbReference type="SUPFAM" id="SSF46689">
    <property type="entry name" value="Homeodomain-like"/>
    <property type="match status" value="1"/>
</dbReference>
<proteinExistence type="predicted"/>
<dbReference type="PRINTS" id="PR00032">
    <property type="entry name" value="HTHARAC"/>
</dbReference>
<protein>
    <submittedName>
        <fullName evidence="7">AraC family transcriptional regulator</fullName>
    </submittedName>
</protein>
<dbReference type="PANTHER" id="PTHR11019">
    <property type="entry name" value="HTH-TYPE TRANSCRIPTIONAL REGULATOR NIMR"/>
    <property type="match status" value="1"/>
</dbReference>
<dbReference type="InterPro" id="IPR014710">
    <property type="entry name" value="RmlC-like_jellyroll"/>
</dbReference>
<name>A0A0A1YSB6_PSEFL</name>
<evidence type="ECO:0000256" key="3">
    <source>
        <dbReference type="ARBA" id="ARBA00023125"/>
    </source>
</evidence>
<evidence type="ECO:0000313" key="8">
    <source>
        <dbReference type="Proteomes" id="UP000030060"/>
    </source>
</evidence>
<dbReference type="PROSITE" id="PS00041">
    <property type="entry name" value="HTH_ARAC_FAMILY_1"/>
    <property type="match status" value="1"/>
</dbReference>
<accession>A0A0A1YSB6</accession>
<dbReference type="RefSeq" id="WP_038850778.1">
    <property type="nucleotide sequence ID" value="NZ_ASGY01000225.1"/>
</dbReference>
<dbReference type="InterPro" id="IPR011051">
    <property type="entry name" value="RmlC_Cupin_sf"/>
</dbReference>
<dbReference type="CDD" id="cd06124">
    <property type="entry name" value="cupin_NimR-like_N"/>
    <property type="match status" value="1"/>
</dbReference>
<dbReference type="GO" id="GO:0043565">
    <property type="term" value="F:sequence-specific DNA binding"/>
    <property type="evidence" value="ECO:0007669"/>
    <property type="project" value="InterPro"/>
</dbReference>
<dbReference type="AlphaFoldDB" id="A0A0A1YSB6"/>
<evidence type="ECO:0000313" key="7">
    <source>
        <dbReference type="EMBL" id="KGE64548.1"/>
    </source>
</evidence>
<evidence type="ECO:0000256" key="5">
    <source>
        <dbReference type="ARBA" id="ARBA00023163"/>
    </source>
</evidence>
<dbReference type="InterPro" id="IPR018062">
    <property type="entry name" value="HTH_AraC-typ_CS"/>
</dbReference>
<dbReference type="PANTHER" id="PTHR11019:SF159">
    <property type="entry name" value="TRANSCRIPTIONAL REGULATOR-RELATED"/>
    <property type="match status" value="1"/>
</dbReference>
<dbReference type="InterPro" id="IPR020449">
    <property type="entry name" value="Tscrpt_reg_AraC-type_HTH"/>
</dbReference>
<keyword evidence="3" id="KW-0238">DNA-binding</keyword>
<evidence type="ECO:0000256" key="4">
    <source>
        <dbReference type="ARBA" id="ARBA00023159"/>
    </source>
</evidence>
<dbReference type="InterPro" id="IPR003313">
    <property type="entry name" value="AraC-bd"/>
</dbReference>
<organism evidence="7 8">
    <name type="scientific">Pseudomonas fluorescens LMG 5329</name>
    <dbReference type="NCBI Taxonomy" id="1324332"/>
    <lineage>
        <taxon>Bacteria</taxon>
        <taxon>Pseudomonadati</taxon>
        <taxon>Pseudomonadota</taxon>
        <taxon>Gammaproteobacteria</taxon>
        <taxon>Pseudomonadales</taxon>
        <taxon>Pseudomonadaceae</taxon>
        <taxon>Pseudomonas</taxon>
    </lineage>
</organism>
<dbReference type="Gene3D" id="1.10.10.60">
    <property type="entry name" value="Homeodomain-like"/>
    <property type="match status" value="2"/>
</dbReference>
<dbReference type="Pfam" id="PF12833">
    <property type="entry name" value="HTH_18"/>
    <property type="match status" value="1"/>
</dbReference>
<dbReference type="InterPro" id="IPR009057">
    <property type="entry name" value="Homeodomain-like_sf"/>
</dbReference>
<dbReference type="Proteomes" id="UP000030060">
    <property type="component" value="Unassembled WGS sequence"/>
</dbReference>
<dbReference type="OrthoDB" id="9804543at2"/>
<dbReference type="SUPFAM" id="SSF51182">
    <property type="entry name" value="RmlC-like cupins"/>
    <property type="match status" value="1"/>
</dbReference>
<dbReference type="Pfam" id="PF02311">
    <property type="entry name" value="AraC_binding"/>
    <property type="match status" value="1"/>
</dbReference>
<dbReference type="FunFam" id="1.10.10.60:FF:000132">
    <property type="entry name" value="AraC family transcriptional regulator"/>
    <property type="match status" value="1"/>
</dbReference>
<keyword evidence="4" id="KW-0010">Activator</keyword>
<dbReference type="Gene3D" id="2.60.120.10">
    <property type="entry name" value="Jelly Rolls"/>
    <property type="match status" value="1"/>
</dbReference>
<dbReference type="PROSITE" id="PS01124">
    <property type="entry name" value="HTH_ARAC_FAMILY_2"/>
    <property type="match status" value="1"/>
</dbReference>
<reference evidence="7 8" key="1">
    <citation type="journal article" date="2013" name="Genome Announc.">
        <title>Draft Genome Sequence of Pseudomonas fluorescens LMG 5329, a White Line-Inducing Principle-Producing Bioindicator for the Mushroom Pathogen Pseudomonas tolaasii.</title>
        <authorList>
            <person name="Ghequire M.G."/>
            <person name="Rokni-Zadeh H."/>
            <person name="Zarrineh P."/>
            <person name="De Mot R."/>
        </authorList>
    </citation>
    <scope>NUCLEOTIDE SEQUENCE [LARGE SCALE GENOMIC DNA]</scope>
    <source>
        <strain evidence="7 8">LMG 5329</strain>
    </source>
</reference>
<evidence type="ECO:0000256" key="1">
    <source>
        <dbReference type="ARBA" id="ARBA00022491"/>
    </source>
</evidence>